<dbReference type="GO" id="GO:0008320">
    <property type="term" value="F:protein transmembrane transporter activity"/>
    <property type="evidence" value="ECO:0007669"/>
    <property type="project" value="TreeGrafter"/>
</dbReference>
<dbReference type="PROSITE" id="PS51779">
    <property type="entry name" value="POTRA"/>
    <property type="match status" value="1"/>
</dbReference>
<dbReference type="RefSeq" id="WP_173179990.1">
    <property type="nucleotide sequence ID" value="NZ_AP021876.1"/>
</dbReference>
<evidence type="ECO:0000259" key="9">
    <source>
        <dbReference type="PROSITE" id="PS51779"/>
    </source>
</evidence>
<dbReference type="Pfam" id="PF08479">
    <property type="entry name" value="POTRA_2"/>
    <property type="match status" value="1"/>
</dbReference>
<dbReference type="InterPro" id="IPR034746">
    <property type="entry name" value="POTRA"/>
</dbReference>
<dbReference type="InterPro" id="IPR051544">
    <property type="entry name" value="TPS_OM_transporter"/>
</dbReference>
<evidence type="ECO:0000256" key="4">
    <source>
        <dbReference type="ARBA" id="ARBA00022452"/>
    </source>
</evidence>
<dbReference type="Proteomes" id="UP000425960">
    <property type="component" value="Chromosome"/>
</dbReference>
<evidence type="ECO:0000313" key="10">
    <source>
        <dbReference type="EMBL" id="BBO85842.1"/>
    </source>
</evidence>
<dbReference type="EMBL" id="AP021876">
    <property type="protein sequence ID" value="BBO85842.1"/>
    <property type="molecule type" value="Genomic_DNA"/>
</dbReference>
<organism evidence="10 11">
    <name type="scientific">Desulfosarcina ovata subsp. sediminis</name>
    <dbReference type="NCBI Taxonomy" id="885957"/>
    <lineage>
        <taxon>Bacteria</taxon>
        <taxon>Pseudomonadati</taxon>
        <taxon>Thermodesulfobacteriota</taxon>
        <taxon>Desulfobacteria</taxon>
        <taxon>Desulfobacterales</taxon>
        <taxon>Desulfosarcinaceae</taxon>
        <taxon>Desulfosarcina</taxon>
    </lineage>
</organism>
<reference evidence="10 11" key="1">
    <citation type="submission" date="2019-11" db="EMBL/GenBank/DDBJ databases">
        <title>Comparative genomics of hydrocarbon-degrading Desulfosarcina strains.</title>
        <authorList>
            <person name="Watanabe M."/>
            <person name="Kojima H."/>
            <person name="Fukui M."/>
        </authorList>
    </citation>
    <scope>NUCLEOTIDE SEQUENCE [LARGE SCALE GENOMIC DNA]</scope>
    <source>
        <strain evidence="10 11">28bB2T</strain>
    </source>
</reference>
<evidence type="ECO:0000256" key="7">
    <source>
        <dbReference type="ARBA" id="ARBA00023136"/>
    </source>
</evidence>
<accession>A0A5K8A006</accession>
<keyword evidence="5" id="KW-0812">Transmembrane</keyword>
<comment type="similarity">
    <text evidence="2">Belongs to the TPS (TC 1.B.20) family.</text>
</comment>
<sequence length="497" mass="54877">MARFDIKAFEITGNTIFSESTLLDALRQYQGGDKTAEDVEKARAALERYYHQKGYPTALANIPEQTVEGGIIRLEVIESKIRRVRITGNRFFTMEKILNALPTFQEGKILYVPNVQTELAELNRNPDLKVAPVLMPGKELGTIDVELKVKDKLPLHGSLELNNRNTHATTELRLNGMLRYDNLWQKDHTISVQFQTSPQDTQEVELFSGSYVWPSFFGKDNMSVLYGVISDSDTAFGGDFTVVGKGAIVGFREIIPLTGIGDYAHNLSLGVDYKDFDEDQQFGEESETVPVSYLPLSLSYSSSLKGETGVTRFNLGLGLALRGLVSDESEFEYKRYNARGNYVVLSAGLERAQNLPGGMSLQVKANGQLADQPLISNEQFTAGGMMSVHGFRESEASGDNGVLGNAVLNSPDLAGPFIADSRFKINLKAFYDVAYLSKIDPLPGEDGETKLQGAGAGLRLAWDNQFEAVVDWGMALESTADTDYGDHVVYFLTKFQF</sequence>
<evidence type="ECO:0000256" key="2">
    <source>
        <dbReference type="ARBA" id="ARBA00009055"/>
    </source>
</evidence>
<dbReference type="PANTHER" id="PTHR34597:SF6">
    <property type="entry name" value="BLR6126 PROTEIN"/>
    <property type="match status" value="1"/>
</dbReference>
<dbReference type="Gene3D" id="2.40.160.50">
    <property type="entry name" value="membrane protein fhac: a member of the omp85/tpsb transporter family"/>
    <property type="match status" value="1"/>
</dbReference>
<evidence type="ECO:0000256" key="5">
    <source>
        <dbReference type="ARBA" id="ARBA00022692"/>
    </source>
</evidence>
<dbReference type="KEGG" id="dov:DSCO28_64080"/>
<name>A0A5K8A006_9BACT</name>
<dbReference type="InterPro" id="IPR005565">
    <property type="entry name" value="Hemolysn_activator_HlyB_C"/>
</dbReference>
<dbReference type="AlphaFoldDB" id="A0A5K8A006"/>
<keyword evidence="6" id="KW-0653">Protein transport</keyword>
<keyword evidence="4" id="KW-1134">Transmembrane beta strand</keyword>
<keyword evidence="8" id="KW-0998">Cell outer membrane</keyword>
<dbReference type="GO" id="GO:0009279">
    <property type="term" value="C:cell outer membrane"/>
    <property type="evidence" value="ECO:0007669"/>
    <property type="project" value="UniProtKB-SubCell"/>
</dbReference>
<dbReference type="GO" id="GO:0098046">
    <property type="term" value="C:type V protein secretion system complex"/>
    <property type="evidence" value="ECO:0007669"/>
    <property type="project" value="TreeGrafter"/>
</dbReference>
<keyword evidence="7" id="KW-0472">Membrane</keyword>
<dbReference type="PANTHER" id="PTHR34597">
    <property type="entry name" value="SLR1661 PROTEIN"/>
    <property type="match status" value="1"/>
</dbReference>
<dbReference type="Pfam" id="PF03865">
    <property type="entry name" value="ShlB"/>
    <property type="match status" value="1"/>
</dbReference>
<protein>
    <recommendedName>
        <fullName evidence="9">POTRA domain-containing protein</fullName>
    </recommendedName>
</protein>
<dbReference type="GO" id="GO:0046819">
    <property type="term" value="P:protein secretion by the type V secretion system"/>
    <property type="evidence" value="ECO:0007669"/>
    <property type="project" value="TreeGrafter"/>
</dbReference>
<gene>
    <name evidence="10" type="ORF">DSCO28_64080</name>
</gene>
<evidence type="ECO:0000256" key="6">
    <source>
        <dbReference type="ARBA" id="ARBA00022927"/>
    </source>
</evidence>
<proteinExistence type="inferred from homology"/>
<evidence type="ECO:0000256" key="1">
    <source>
        <dbReference type="ARBA" id="ARBA00004442"/>
    </source>
</evidence>
<evidence type="ECO:0000256" key="8">
    <source>
        <dbReference type="ARBA" id="ARBA00023237"/>
    </source>
</evidence>
<keyword evidence="3" id="KW-0813">Transport</keyword>
<evidence type="ECO:0000313" key="11">
    <source>
        <dbReference type="Proteomes" id="UP000425960"/>
    </source>
</evidence>
<evidence type="ECO:0000256" key="3">
    <source>
        <dbReference type="ARBA" id="ARBA00022448"/>
    </source>
</evidence>
<dbReference type="InterPro" id="IPR013686">
    <property type="entry name" value="Polypept-transport_assoc_ShlB"/>
</dbReference>
<feature type="domain" description="POTRA" evidence="9">
    <location>
        <begin position="4"/>
        <end position="79"/>
    </location>
</feature>
<dbReference type="Gene3D" id="3.10.20.310">
    <property type="entry name" value="membrane protein fhac"/>
    <property type="match status" value="1"/>
</dbReference>
<comment type="subcellular location">
    <subcellularLocation>
        <location evidence="1">Cell outer membrane</location>
    </subcellularLocation>
</comment>